<dbReference type="EMBL" id="SACN01000001">
    <property type="protein sequence ID" value="RVT94557.1"/>
    <property type="molecule type" value="Genomic_DNA"/>
</dbReference>
<dbReference type="GO" id="GO:0016705">
    <property type="term" value="F:oxidoreductase activity, acting on paired donors, with incorporation or reduction of molecular oxygen"/>
    <property type="evidence" value="ECO:0007669"/>
    <property type="project" value="InterPro"/>
</dbReference>
<comment type="caution">
    <text evidence="10">The sequence shown here is derived from an EMBL/GenBank/DDBJ whole genome shotgun (WGS) entry which is preliminary data.</text>
</comment>
<evidence type="ECO:0000256" key="1">
    <source>
        <dbReference type="ARBA" id="ARBA00010617"/>
    </source>
</evidence>
<dbReference type="Proteomes" id="UP000282971">
    <property type="component" value="Unassembled WGS sequence"/>
</dbReference>
<comment type="similarity">
    <text evidence="1 8">Belongs to the cytochrome P450 family.</text>
</comment>
<dbReference type="InterPro" id="IPR050196">
    <property type="entry name" value="Cytochrome_P450_Monoox"/>
</dbReference>
<evidence type="ECO:0000256" key="9">
    <source>
        <dbReference type="SAM" id="MobiDB-lite"/>
    </source>
</evidence>
<evidence type="ECO:0000256" key="4">
    <source>
        <dbReference type="ARBA" id="ARBA00023002"/>
    </source>
</evidence>
<evidence type="ECO:0000256" key="2">
    <source>
        <dbReference type="ARBA" id="ARBA00022617"/>
    </source>
</evidence>
<evidence type="ECO:0000313" key="10">
    <source>
        <dbReference type="EMBL" id="RVT94557.1"/>
    </source>
</evidence>
<feature type="binding site" description="axial binding residue" evidence="7">
    <location>
        <position position="418"/>
    </location>
    <ligand>
        <name>heme</name>
        <dbReference type="ChEBI" id="CHEBI:30413"/>
    </ligand>
    <ligandPart>
        <name>Fe</name>
        <dbReference type="ChEBI" id="CHEBI:18248"/>
    </ligandPart>
</feature>
<gene>
    <name evidence="10" type="ORF">EOD43_12175</name>
</gene>
<reference evidence="10 11" key="1">
    <citation type="submission" date="2019-01" db="EMBL/GenBank/DDBJ databases">
        <authorList>
            <person name="Chen W.-M."/>
        </authorList>
    </citation>
    <scope>NUCLEOTIDE SEQUENCE [LARGE SCALE GENOMIC DNA]</scope>
    <source>
        <strain evidence="10 11">CCP-7</strain>
    </source>
</reference>
<dbReference type="InterPro" id="IPR001128">
    <property type="entry name" value="Cyt_P450"/>
</dbReference>
<accession>A0A437MA77</accession>
<comment type="cofactor">
    <cofactor evidence="7">
        <name>heme</name>
        <dbReference type="ChEBI" id="CHEBI:30413"/>
    </cofactor>
</comment>
<dbReference type="InterPro" id="IPR017972">
    <property type="entry name" value="Cyt_P450_CS"/>
</dbReference>
<evidence type="ECO:0000256" key="7">
    <source>
        <dbReference type="PIRSR" id="PIRSR602401-1"/>
    </source>
</evidence>
<dbReference type="RefSeq" id="WP_127744131.1">
    <property type="nucleotide sequence ID" value="NZ_SACN01000001.1"/>
</dbReference>
<dbReference type="GO" id="GO:0005506">
    <property type="term" value="F:iron ion binding"/>
    <property type="evidence" value="ECO:0007669"/>
    <property type="project" value="InterPro"/>
</dbReference>
<evidence type="ECO:0000256" key="8">
    <source>
        <dbReference type="RuleBase" id="RU000461"/>
    </source>
</evidence>
<dbReference type="GO" id="GO:0020037">
    <property type="term" value="F:heme binding"/>
    <property type="evidence" value="ECO:0007669"/>
    <property type="project" value="InterPro"/>
</dbReference>
<evidence type="ECO:0000256" key="3">
    <source>
        <dbReference type="ARBA" id="ARBA00022723"/>
    </source>
</evidence>
<dbReference type="PRINTS" id="PR00385">
    <property type="entry name" value="P450"/>
</dbReference>
<dbReference type="InterPro" id="IPR036396">
    <property type="entry name" value="Cyt_P450_sf"/>
</dbReference>
<dbReference type="OrthoDB" id="9764248at2"/>
<keyword evidence="2 7" id="KW-0349">Heme</keyword>
<evidence type="ECO:0000256" key="6">
    <source>
        <dbReference type="ARBA" id="ARBA00023033"/>
    </source>
</evidence>
<dbReference type="PRINTS" id="PR00463">
    <property type="entry name" value="EP450I"/>
</dbReference>
<dbReference type="SUPFAM" id="SSF48264">
    <property type="entry name" value="Cytochrome P450"/>
    <property type="match status" value="1"/>
</dbReference>
<keyword evidence="6 8" id="KW-0503">Monooxygenase</keyword>
<evidence type="ECO:0000256" key="5">
    <source>
        <dbReference type="ARBA" id="ARBA00023004"/>
    </source>
</evidence>
<keyword evidence="3 7" id="KW-0479">Metal-binding</keyword>
<dbReference type="InterPro" id="IPR002401">
    <property type="entry name" value="Cyt_P450_E_grp-I"/>
</dbReference>
<dbReference type="AlphaFoldDB" id="A0A437MA77"/>
<keyword evidence="11" id="KW-1185">Reference proteome</keyword>
<dbReference type="PROSITE" id="PS00086">
    <property type="entry name" value="CYTOCHROME_P450"/>
    <property type="match status" value="1"/>
</dbReference>
<sequence length="471" mass="53039">MADQCPVTGERHDGDAPIFTPPYPVPHKSKASLFKRFLTGWSSWIHTLFEKSYTMRMGEIRLPRLDFYIANDLEVVDRVMDDREKAFPKHPFLNDLLDPLIGNSVFSANGEDWEQQRAMVNPAFAHTNLKRVYPAMQGAVDDLMAQITALDRSKPIGVDPLMTHVAADIIYRTIFSVKLDGASADAIYRAFHRYQENIQPGAMLRLYGLPTFGYRRRAKKAAADIHAVFGPIVKARHDAFHSGTGEAQKDILQSLMEARHPVTGAPFTYEQIMEQVSTIFLAGHETAASTMTWALYLLSECPHLQEALAAEIERVAGDAPLGFEHLRGLDGVRNLFKETLRLYPPVSFFVREITAPTTMRDKLLQNGAMLVVSPWLIQRNRDNWKCPHAFAPDRFDDPAEAEAAKRAYMPFGKGPRICIGAGFAQQEGILTLASVIHAFRLRYPDAPKPEPISRLTLRPKHVVKLFFDDRG</sequence>
<dbReference type="PANTHER" id="PTHR24291">
    <property type="entry name" value="CYTOCHROME P450 FAMILY 4"/>
    <property type="match status" value="1"/>
</dbReference>
<feature type="region of interest" description="Disordered" evidence="9">
    <location>
        <begin position="1"/>
        <end position="21"/>
    </location>
</feature>
<dbReference type="PANTHER" id="PTHR24291:SF50">
    <property type="entry name" value="BIFUNCTIONAL ALBAFLAVENONE MONOOXYGENASE_TERPENE SYNTHASE"/>
    <property type="match status" value="1"/>
</dbReference>
<dbReference type="Gene3D" id="1.10.630.10">
    <property type="entry name" value="Cytochrome P450"/>
    <property type="match status" value="1"/>
</dbReference>
<evidence type="ECO:0000313" key="11">
    <source>
        <dbReference type="Proteomes" id="UP000282971"/>
    </source>
</evidence>
<proteinExistence type="inferred from homology"/>
<dbReference type="GO" id="GO:0004497">
    <property type="term" value="F:monooxygenase activity"/>
    <property type="evidence" value="ECO:0007669"/>
    <property type="project" value="UniProtKB-KW"/>
</dbReference>
<name>A0A437MA77_9SPHN</name>
<organism evidence="10 11">
    <name type="scientific">Sphingomonas crocodyli</name>
    <dbReference type="NCBI Taxonomy" id="1979270"/>
    <lineage>
        <taxon>Bacteria</taxon>
        <taxon>Pseudomonadati</taxon>
        <taxon>Pseudomonadota</taxon>
        <taxon>Alphaproteobacteria</taxon>
        <taxon>Sphingomonadales</taxon>
        <taxon>Sphingomonadaceae</taxon>
        <taxon>Sphingomonas</taxon>
    </lineage>
</organism>
<keyword evidence="5 7" id="KW-0408">Iron</keyword>
<keyword evidence="4 8" id="KW-0560">Oxidoreductase</keyword>
<dbReference type="Pfam" id="PF00067">
    <property type="entry name" value="p450"/>
    <property type="match status" value="1"/>
</dbReference>
<protein>
    <submittedName>
        <fullName evidence="10">Cytochrome P450</fullName>
    </submittedName>
</protein>